<sequence>AIKLAGAAYLIGTGVIRLLTPVEVGTDVAAQFGDARKVYRGAVMVATLNPKTALFFLAFVPQFLSPDRGSMAIQGVLLGSMFVAIALVSDSLYALASGSLGERLRTSRRFAEIRRWFTGGTFISLGLAAAFSRER</sequence>
<dbReference type="PANTHER" id="PTHR30086">
    <property type="entry name" value="ARGININE EXPORTER PROTEIN ARGO"/>
    <property type="match status" value="1"/>
</dbReference>
<organism evidence="7">
    <name type="scientific">hydrothermal vent metagenome</name>
    <dbReference type="NCBI Taxonomy" id="652676"/>
    <lineage>
        <taxon>unclassified sequences</taxon>
        <taxon>metagenomes</taxon>
        <taxon>ecological metagenomes</taxon>
    </lineage>
</organism>
<evidence type="ECO:0000256" key="6">
    <source>
        <dbReference type="SAM" id="Phobius"/>
    </source>
</evidence>
<feature type="transmembrane region" description="Helical" evidence="6">
    <location>
        <begin position="41"/>
        <end position="60"/>
    </location>
</feature>
<evidence type="ECO:0000256" key="1">
    <source>
        <dbReference type="ARBA" id="ARBA00004651"/>
    </source>
</evidence>
<reference evidence="7" key="1">
    <citation type="submission" date="2018-06" db="EMBL/GenBank/DDBJ databases">
        <authorList>
            <person name="Zhirakovskaya E."/>
        </authorList>
    </citation>
    <scope>NUCLEOTIDE SEQUENCE</scope>
</reference>
<evidence type="ECO:0008006" key="8">
    <source>
        <dbReference type="Google" id="ProtNLM"/>
    </source>
</evidence>
<keyword evidence="5 6" id="KW-0472">Membrane</keyword>
<accession>A0A3B0SYU0</accession>
<protein>
    <recommendedName>
        <fullName evidence="8">LysE family translocator</fullName>
    </recommendedName>
</protein>
<evidence type="ECO:0000256" key="2">
    <source>
        <dbReference type="ARBA" id="ARBA00022475"/>
    </source>
</evidence>
<dbReference type="PANTHER" id="PTHR30086:SF20">
    <property type="entry name" value="ARGININE EXPORTER PROTEIN ARGO-RELATED"/>
    <property type="match status" value="1"/>
</dbReference>
<gene>
    <name evidence="7" type="ORF">MNBD_ACTINO02-3118</name>
</gene>
<feature type="non-terminal residue" evidence="7">
    <location>
        <position position="1"/>
    </location>
</feature>
<dbReference type="InterPro" id="IPR001123">
    <property type="entry name" value="LeuE-type"/>
</dbReference>
<feature type="transmembrane region" description="Helical" evidence="6">
    <location>
        <begin position="72"/>
        <end position="95"/>
    </location>
</feature>
<proteinExistence type="predicted"/>
<dbReference type="GO" id="GO:0015171">
    <property type="term" value="F:amino acid transmembrane transporter activity"/>
    <property type="evidence" value="ECO:0007669"/>
    <property type="project" value="TreeGrafter"/>
</dbReference>
<evidence type="ECO:0000313" key="7">
    <source>
        <dbReference type="EMBL" id="VAW09123.1"/>
    </source>
</evidence>
<evidence type="ECO:0000256" key="4">
    <source>
        <dbReference type="ARBA" id="ARBA00022989"/>
    </source>
</evidence>
<dbReference type="Pfam" id="PF01810">
    <property type="entry name" value="LysE"/>
    <property type="match status" value="1"/>
</dbReference>
<evidence type="ECO:0000256" key="5">
    <source>
        <dbReference type="ARBA" id="ARBA00023136"/>
    </source>
</evidence>
<dbReference type="GO" id="GO:0005886">
    <property type="term" value="C:plasma membrane"/>
    <property type="evidence" value="ECO:0007669"/>
    <property type="project" value="UniProtKB-SubCell"/>
</dbReference>
<keyword evidence="2" id="KW-1003">Cell membrane</keyword>
<dbReference type="EMBL" id="UOEK01000522">
    <property type="protein sequence ID" value="VAW09123.1"/>
    <property type="molecule type" value="Genomic_DNA"/>
</dbReference>
<comment type="subcellular location">
    <subcellularLocation>
        <location evidence="1">Cell membrane</location>
        <topology evidence="1">Multi-pass membrane protein</topology>
    </subcellularLocation>
</comment>
<keyword evidence="4 6" id="KW-1133">Transmembrane helix</keyword>
<keyword evidence="3 6" id="KW-0812">Transmembrane</keyword>
<dbReference type="AlphaFoldDB" id="A0A3B0SYU0"/>
<evidence type="ECO:0000256" key="3">
    <source>
        <dbReference type="ARBA" id="ARBA00022692"/>
    </source>
</evidence>
<name>A0A3B0SYU0_9ZZZZ</name>
<feature type="transmembrane region" description="Helical" evidence="6">
    <location>
        <begin position="116"/>
        <end position="132"/>
    </location>
</feature>